<dbReference type="Gene3D" id="3.40.50.300">
    <property type="entry name" value="P-loop containing nucleotide triphosphate hydrolases"/>
    <property type="match status" value="1"/>
</dbReference>
<dbReference type="AlphaFoldDB" id="A0A7G9SJ89"/>
<dbReference type="GO" id="GO:0005829">
    <property type="term" value="C:cytosol"/>
    <property type="evidence" value="ECO:0007669"/>
    <property type="project" value="TreeGrafter"/>
</dbReference>
<dbReference type="InterPro" id="IPR027417">
    <property type="entry name" value="P-loop_NTPase"/>
</dbReference>
<keyword evidence="1" id="KW-0547">Nucleotide-binding</keyword>
<accession>A0A7G9SJ89</accession>
<protein>
    <submittedName>
        <fullName evidence="3">Pilus assembly protein CpaE</fullName>
    </submittedName>
</protein>
<dbReference type="EMBL" id="CP060718">
    <property type="protein sequence ID" value="QNN67914.1"/>
    <property type="molecule type" value="Genomic_DNA"/>
</dbReference>
<dbReference type="Proteomes" id="UP000515971">
    <property type="component" value="Chromosome"/>
</dbReference>
<dbReference type="SUPFAM" id="SSF52540">
    <property type="entry name" value="P-loop containing nucleoside triphosphate hydrolases"/>
    <property type="match status" value="1"/>
</dbReference>
<dbReference type="PANTHER" id="PTHR43384:SF6">
    <property type="entry name" value="SEPTUM SITE-DETERMINING PROTEIN MIND HOMOLOG, CHLOROPLASTIC"/>
    <property type="match status" value="1"/>
</dbReference>
<reference evidence="3 4" key="1">
    <citation type="submission" date="2020-08" db="EMBL/GenBank/DDBJ databases">
        <title>Genome sequence of Sphingomonas lutea KCTC 23642T.</title>
        <authorList>
            <person name="Hyun D.-W."/>
            <person name="Bae J.-W."/>
        </authorList>
    </citation>
    <scope>NUCLEOTIDE SEQUENCE [LARGE SCALE GENOMIC DNA]</scope>
    <source>
        <strain evidence="3 4">KCTC 23642</strain>
    </source>
</reference>
<keyword evidence="2" id="KW-0067">ATP-binding</keyword>
<evidence type="ECO:0000256" key="1">
    <source>
        <dbReference type="ARBA" id="ARBA00022741"/>
    </source>
</evidence>
<keyword evidence="4" id="KW-1185">Reference proteome</keyword>
<evidence type="ECO:0000313" key="4">
    <source>
        <dbReference type="Proteomes" id="UP000515971"/>
    </source>
</evidence>
<dbReference type="InterPro" id="IPR050625">
    <property type="entry name" value="ParA/MinD_ATPase"/>
</dbReference>
<dbReference type="RefSeq" id="WP_187538929.1">
    <property type="nucleotide sequence ID" value="NZ_BAABJT010000001.1"/>
</dbReference>
<evidence type="ECO:0000313" key="3">
    <source>
        <dbReference type="EMBL" id="QNN67914.1"/>
    </source>
</evidence>
<dbReference type="PANTHER" id="PTHR43384">
    <property type="entry name" value="SEPTUM SITE-DETERMINING PROTEIN MIND HOMOLOG, CHLOROPLASTIC-RELATED"/>
    <property type="match status" value="1"/>
</dbReference>
<dbReference type="GO" id="GO:0005524">
    <property type="term" value="F:ATP binding"/>
    <property type="evidence" value="ECO:0007669"/>
    <property type="project" value="UniProtKB-KW"/>
</dbReference>
<proteinExistence type="predicted"/>
<evidence type="ECO:0000256" key="2">
    <source>
        <dbReference type="ARBA" id="ARBA00022840"/>
    </source>
</evidence>
<dbReference type="GO" id="GO:0016887">
    <property type="term" value="F:ATP hydrolysis activity"/>
    <property type="evidence" value="ECO:0007669"/>
    <property type="project" value="TreeGrafter"/>
</dbReference>
<dbReference type="GO" id="GO:0051782">
    <property type="term" value="P:negative regulation of cell division"/>
    <property type="evidence" value="ECO:0007669"/>
    <property type="project" value="TreeGrafter"/>
</dbReference>
<organism evidence="3 4">
    <name type="scientific">Sphingomonas lutea</name>
    <dbReference type="NCBI Taxonomy" id="1045317"/>
    <lineage>
        <taxon>Bacteria</taxon>
        <taxon>Pseudomonadati</taxon>
        <taxon>Pseudomonadota</taxon>
        <taxon>Alphaproteobacteria</taxon>
        <taxon>Sphingomonadales</taxon>
        <taxon>Sphingomonadaceae</taxon>
        <taxon>Sphingomonas</taxon>
    </lineage>
</organism>
<dbReference type="GO" id="GO:0009898">
    <property type="term" value="C:cytoplasmic side of plasma membrane"/>
    <property type="evidence" value="ECO:0007669"/>
    <property type="project" value="TreeGrafter"/>
</dbReference>
<dbReference type="KEGG" id="slut:H9L13_03060"/>
<gene>
    <name evidence="3" type="ORF">H9L13_03060</name>
</gene>
<sequence length="400" mass="42771">MSVINPNETARTWKATTREASVQLFLSGVEGDAAALVGARVADFPLGLNIVPTGDAISADDLAGAAAAVVQVDADNPASIKRFEQLARQTTTPLIAAAYDPPLAIVRALVRVGAHDVVPLPLSIDELETSVAPIRDELNSKQVKAAVRTSKIVSVVKGLGGVGATSLVTQFASRFAANERQHGRDACLIDLDVQFGDVAFQLGLQPRLSLVELLEAGGRLDGELLRATATEHASGLHVIAAPADMMPLESLSSDHVMEIVELAGREYGTVFIDLPTNWTNWSLSLLAQSDLVLLVTELTVAGLNRAKRQLNLIQSQDLGSLDVRIVINRFEKSLLRTIRPNDVREALGRDIGYTVSNDFRLMSAAIDRGVPIDDIKRKTSLAKDLDTLDAGVAAALNLER</sequence>
<name>A0A7G9SJ89_9SPHN</name>